<dbReference type="Proteomes" id="UP000653644">
    <property type="component" value="Unassembled WGS sequence"/>
</dbReference>
<name>A0ABQ3CI06_9ACTN</name>
<organism evidence="2 3">
    <name type="scientific">Streptomyces canarius</name>
    <dbReference type="NCBI Taxonomy" id="285453"/>
    <lineage>
        <taxon>Bacteria</taxon>
        <taxon>Bacillati</taxon>
        <taxon>Actinomycetota</taxon>
        <taxon>Actinomycetes</taxon>
        <taxon>Kitasatosporales</taxon>
        <taxon>Streptomycetaceae</taxon>
        <taxon>Streptomyces</taxon>
    </lineage>
</organism>
<evidence type="ECO:0000313" key="2">
    <source>
        <dbReference type="EMBL" id="GHA14006.1"/>
    </source>
</evidence>
<evidence type="ECO:0000256" key="1">
    <source>
        <dbReference type="SAM" id="MobiDB-lite"/>
    </source>
</evidence>
<keyword evidence="3" id="KW-1185">Reference proteome</keyword>
<dbReference type="InterPro" id="IPR016162">
    <property type="entry name" value="Ald_DH_N"/>
</dbReference>
<proteinExistence type="predicted"/>
<evidence type="ECO:0000313" key="3">
    <source>
        <dbReference type="Proteomes" id="UP000653644"/>
    </source>
</evidence>
<sequence>MGMGAIERFVRPVTHQNFPDDLLPQPLREANPLHLWRVVDGELTQDRTVPTAPVRPPDGGRSLRTSKGVLP</sequence>
<dbReference type="Gene3D" id="3.40.605.10">
    <property type="entry name" value="Aldehyde Dehydrogenase, Chain A, domain 1"/>
    <property type="match status" value="1"/>
</dbReference>
<reference evidence="3" key="1">
    <citation type="journal article" date="2019" name="Int. J. Syst. Evol. Microbiol.">
        <title>The Global Catalogue of Microorganisms (GCM) 10K type strain sequencing project: providing services to taxonomists for standard genome sequencing and annotation.</title>
        <authorList>
            <consortium name="The Broad Institute Genomics Platform"/>
            <consortium name="The Broad Institute Genome Sequencing Center for Infectious Disease"/>
            <person name="Wu L."/>
            <person name="Ma J."/>
        </authorList>
    </citation>
    <scope>NUCLEOTIDE SEQUENCE [LARGE SCALE GENOMIC DNA]</scope>
    <source>
        <strain evidence="3">JCM 4733</strain>
    </source>
</reference>
<accession>A0ABQ3CI06</accession>
<feature type="region of interest" description="Disordered" evidence="1">
    <location>
        <begin position="44"/>
        <end position="71"/>
    </location>
</feature>
<dbReference type="EMBL" id="BMVN01000005">
    <property type="protein sequence ID" value="GHA14006.1"/>
    <property type="molecule type" value="Genomic_DNA"/>
</dbReference>
<protein>
    <submittedName>
        <fullName evidence="2">Uncharacterized protein</fullName>
    </submittedName>
</protein>
<comment type="caution">
    <text evidence="2">The sequence shown here is derived from an EMBL/GenBank/DDBJ whole genome shotgun (WGS) entry which is preliminary data.</text>
</comment>
<gene>
    <name evidence="2" type="ORF">GCM10010345_18150</name>
</gene>